<dbReference type="VEuPathDB" id="GiardiaDB:SS50377_23212"/>
<reference evidence="7" key="2">
    <citation type="submission" date="2020-12" db="EMBL/GenBank/DDBJ databases">
        <title>New Spironucleus salmonicida genome in near-complete chromosomes.</title>
        <authorList>
            <person name="Xu F."/>
            <person name="Kurt Z."/>
            <person name="Jimenez-Gonzalez A."/>
            <person name="Astvaldsson A."/>
            <person name="Andersson J.O."/>
            <person name="Svard S.G."/>
        </authorList>
    </citation>
    <scope>NUCLEOTIDE SEQUENCE</scope>
    <source>
        <strain evidence="7">ATCC 50377</strain>
    </source>
</reference>
<dbReference type="AlphaFoldDB" id="V6LPZ3"/>
<organism evidence="6">
    <name type="scientific">Spironucleus salmonicida</name>
    <dbReference type="NCBI Taxonomy" id="348837"/>
    <lineage>
        <taxon>Eukaryota</taxon>
        <taxon>Metamonada</taxon>
        <taxon>Diplomonadida</taxon>
        <taxon>Hexamitidae</taxon>
        <taxon>Hexamitinae</taxon>
        <taxon>Spironucleus</taxon>
    </lineage>
</organism>
<feature type="active site" description="Glycyl thioester intermediate" evidence="3">
    <location>
        <position position="79"/>
    </location>
</feature>
<dbReference type="EMBL" id="KI546078">
    <property type="protein sequence ID" value="EST46313.1"/>
    <property type="molecule type" value="Genomic_DNA"/>
</dbReference>
<evidence type="ECO:0000313" key="6">
    <source>
        <dbReference type="EMBL" id="EST46313.1"/>
    </source>
</evidence>
<keyword evidence="4" id="KW-0067">ATP-binding</keyword>
<keyword evidence="8" id="KW-1185">Reference proteome</keyword>
<dbReference type="InterPro" id="IPR050113">
    <property type="entry name" value="Ub_conjugating_enzyme"/>
</dbReference>
<evidence type="ECO:0000259" key="5">
    <source>
        <dbReference type="PROSITE" id="PS50127"/>
    </source>
</evidence>
<keyword evidence="2 4" id="KW-0833">Ubl conjugation pathway</keyword>
<dbReference type="Pfam" id="PF00179">
    <property type="entry name" value="UQ_con"/>
    <property type="match status" value="1"/>
</dbReference>
<evidence type="ECO:0000313" key="7">
    <source>
        <dbReference type="EMBL" id="KAH0575577.1"/>
    </source>
</evidence>
<name>V6LPZ3_9EUKA</name>
<dbReference type="Gene3D" id="3.10.110.10">
    <property type="entry name" value="Ubiquitin Conjugating Enzyme"/>
    <property type="match status" value="1"/>
</dbReference>
<dbReference type="InterPro" id="IPR000608">
    <property type="entry name" value="UBC"/>
</dbReference>
<protein>
    <submittedName>
        <fullName evidence="6">Ubiquitin conjugating enzyme E2</fullName>
    </submittedName>
</protein>
<dbReference type="PANTHER" id="PTHR24067">
    <property type="entry name" value="UBIQUITIN-CONJUGATING ENZYME E2"/>
    <property type="match status" value="1"/>
</dbReference>
<gene>
    <name evidence="6" type="ORF">SS50377_13700</name>
    <name evidence="7" type="ORF">SS50377_23212</name>
</gene>
<dbReference type="InterPro" id="IPR016135">
    <property type="entry name" value="UBQ-conjugating_enzyme/RWD"/>
</dbReference>
<dbReference type="Proteomes" id="UP000018208">
    <property type="component" value="Unassembled WGS sequence"/>
</dbReference>
<keyword evidence="1" id="KW-0808">Transferase</keyword>
<dbReference type="SUPFAM" id="SSF54495">
    <property type="entry name" value="UBC-like"/>
    <property type="match status" value="1"/>
</dbReference>
<proteinExistence type="inferred from homology"/>
<comment type="similarity">
    <text evidence="4">Belongs to the ubiquitin-conjugating enzyme family.</text>
</comment>
<sequence>MDQIRKRRLLNDLKDIKKNYSQYTIISSDLSQWVVSFIFNNKKLTLQLKFPDTFPSVAPQAKFLCKLFHPNIWSDGRICLDTLNSRWVPAMSVASIITTILSLLEDANPDSPANTDAAEIFKRNREQYQELFEKAIQEIE</sequence>
<dbReference type="PROSITE" id="PS00183">
    <property type="entry name" value="UBC_1"/>
    <property type="match status" value="1"/>
</dbReference>
<dbReference type="GO" id="GO:0005524">
    <property type="term" value="F:ATP binding"/>
    <property type="evidence" value="ECO:0007669"/>
    <property type="project" value="UniProtKB-UniRule"/>
</dbReference>
<dbReference type="EMBL" id="AUWU02000003">
    <property type="protein sequence ID" value="KAH0575577.1"/>
    <property type="molecule type" value="Genomic_DNA"/>
</dbReference>
<reference evidence="6 7" key="1">
    <citation type="journal article" date="2014" name="PLoS Genet.">
        <title>The Genome of Spironucleus salmonicida Highlights a Fish Pathogen Adapted to Fluctuating Environments.</title>
        <authorList>
            <person name="Xu F."/>
            <person name="Jerlstrom-Hultqvist J."/>
            <person name="Einarsson E."/>
            <person name="Astvaldsson A."/>
            <person name="Svard S.G."/>
            <person name="Andersson J.O."/>
        </authorList>
    </citation>
    <scope>NUCLEOTIDE SEQUENCE</scope>
    <source>
        <strain evidence="7">ATCC 50377</strain>
    </source>
</reference>
<dbReference type="SMART" id="SM00212">
    <property type="entry name" value="UBCc"/>
    <property type="match status" value="1"/>
</dbReference>
<evidence type="ECO:0000256" key="1">
    <source>
        <dbReference type="ARBA" id="ARBA00022679"/>
    </source>
</evidence>
<accession>V6LPZ3</accession>
<dbReference type="OrthoDB" id="9984419at2759"/>
<evidence type="ECO:0000313" key="8">
    <source>
        <dbReference type="Proteomes" id="UP000018208"/>
    </source>
</evidence>
<evidence type="ECO:0000256" key="3">
    <source>
        <dbReference type="PROSITE-ProRule" id="PRU10133"/>
    </source>
</evidence>
<dbReference type="GO" id="GO:0016740">
    <property type="term" value="F:transferase activity"/>
    <property type="evidence" value="ECO:0007669"/>
    <property type="project" value="UniProtKB-KW"/>
</dbReference>
<evidence type="ECO:0000256" key="2">
    <source>
        <dbReference type="ARBA" id="ARBA00022786"/>
    </source>
</evidence>
<evidence type="ECO:0000256" key="4">
    <source>
        <dbReference type="RuleBase" id="RU362109"/>
    </source>
</evidence>
<feature type="domain" description="UBC core" evidence="5">
    <location>
        <begin position="1"/>
        <end position="140"/>
    </location>
</feature>
<dbReference type="InterPro" id="IPR023313">
    <property type="entry name" value="UBQ-conjugating_AS"/>
</dbReference>
<keyword evidence="4" id="KW-0547">Nucleotide-binding</keyword>
<dbReference type="PROSITE" id="PS50127">
    <property type="entry name" value="UBC_2"/>
    <property type="match status" value="1"/>
</dbReference>